<evidence type="ECO:0000313" key="2">
    <source>
        <dbReference type="EMBL" id="GGD89026.1"/>
    </source>
</evidence>
<feature type="domain" description="AraC effector-binding" evidence="1">
    <location>
        <begin position="2"/>
        <end position="157"/>
    </location>
</feature>
<keyword evidence="3" id="KW-1185">Reference proteome</keyword>
<dbReference type="Gene3D" id="3.20.80.10">
    <property type="entry name" value="Regulatory factor, effector binding domain"/>
    <property type="match status" value="1"/>
</dbReference>
<name>A0A916ZCZ0_9BACL</name>
<evidence type="ECO:0000259" key="1">
    <source>
        <dbReference type="SMART" id="SM00871"/>
    </source>
</evidence>
<dbReference type="Proteomes" id="UP000612456">
    <property type="component" value="Unassembled WGS sequence"/>
</dbReference>
<dbReference type="AlphaFoldDB" id="A0A916ZCZ0"/>
<proteinExistence type="predicted"/>
<evidence type="ECO:0000313" key="3">
    <source>
        <dbReference type="Proteomes" id="UP000612456"/>
    </source>
</evidence>
<dbReference type="RefSeq" id="WP_188996983.1">
    <property type="nucleotide sequence ID" value="NZ_BMHP01000004.1"/>
</dbReference>
<sequence>MSNFRVEKKEGFRLLGFKTVLEGGNVHSPQYTNQKTEFFKGVLQNGQMALLRPLAETSYGYAAVALEQGSVFYYAGVQTSQPAPDQTGEVLFPDSDYLVLTGNGGLSRLAFDKLEDQAFHEILTNEYEWEYTGAPVAEILLNGNPSDAQVEVWVPVKKRN</sequence>
<dbReference type="InterPro" id="IPR029441">
    <property type="entry name" value="Cass2"/>
</dbReference>
<dbReference type="SUPFAM" id="SSF55136">
    <property type="entry name" value="Probable bacterial effector-binding domain"/>
    <property type="match status" value="1"/>
</dbReference>
<comment type="caution">
    <text evidence="2">The sequence shown here is derived from an EMBL/GenBank/DDBJ whole genome shotgun (WGS) entry which is preliminary data.</text>
</comment>
<organism evidence="2 3">
    <name type="scientific">Paenibacillus nasutitermitis</name>
    <dbReference type="NCBI Taxonomy" id="1652958"/>
    <lineage>
        <taxon>Bacteria</taxon>
        <taxon>Bacillati</taxon>
        <taxon>Bacillota</taxon>
        <taxon>Bacilli</taxon>
        <taxon>Bacillales</taxon>
        <taxon>Paenibacillaceae</taxon>
        <taxon>Paenibacillus</taxon>
    </lineage>
</organism>
<gene>
    <name evidence="2" type="ORF">GCM10010911_54530</name>
</gene>
<dbReference type="Pfam" id="PF14526">
    <property type="entry name" value="Cass2"/>
    <property type="match status" value="1"/>
</dbReference>
<accession>A0A916ZCZ0</accession>
<dbReference type="SMART" id="SM00871">
    <property type="entry name" value="AraC_E_bind"/>
    <property type="match status" value="1"/>
</dbReference>
<reference evidence="2" key="2">
    <citation type="submission" date="2020-09" db="EMBL/GenBank/DDBJ databases">
        <authorList>
            <person name="Sun Q."/>
            <person name="Zhou Y."/>
        </authorList>
    </citation>
    <scope>NUCLEOTIDE SEQUENCE</scope>
    <source>
        <strain evidence="2">CGMCC 1.15178</strain>
    </source>
</reference>
<protein>
    <recommendedName>
        <fullName evidence="1">AraC effector-binding domain-containing protein</fullName>
    </recommendedName>
</protein>
<dbReference type="InterPro" id="IPR010499">
    <property type="entry name" value="AraC_E-bd"/>
</dbReference>
<reference evidence="2" key="1">
    <citation type="journal article" date="2014" name="Int. J. Syst. Evol. Microbiol.">
        <title>Complete genome sequence of Corynebacterium casei LMG S-19264T (=DSM 44701T), isolated from a smear-ripened cheese.</title>
        <authorList>
            <consortium name="US DOE Joint Genome Institute (JGI-PGF)"/>
            <person name="Walter F."/>
            <person name="Albersmeier A."/>
            <person name="Kalinowski J."/>
            <person name="Ruckert C."/>
        </authorList>
    </citation>
    <scope>NUCLEOTIDE SEQUENCE</scope>
    <source>
        <strain evidence="2">CGMCC 1.15178</strain>
    </source>
</reference>
<dbReference type="InterPro" id="IPR011256">
    <property type="entry name" value="Reg_factor_effector_dom_sf"/>
</dbReference>
<dbReference type="EMBL" id="BMHP01000004">
    <property type="protein sequence ID" value="GGD89026.1"/>
    <property type="molecule type" value="Genomic_DNA"/>
</dbReference>